<dbReference type="InterPro" id="IPR005481">
    <property type="entry name" value="BC-like_N"/>
</dbReference>
<comment type="cofactor">
    <cofactor evidence="1">
        <name>biotin</name>
        <dbReference type="ChEBI" id="CHEBI:57586"/>
    </cofactor>
</comment>
<dbReference type="Gene3D" id="2.40.50.100">
    <property type="match status" value="1"/>
</dbReference>
<evidence type="ECO:0000256" key="2">
    <source>
        <dbReference type="ARBA" id="ARBA00022598"/>
    </source>
</evidence>
<keyword evidence="3 7" id="KW-0547">Nucleotide-binding</keyword>
<evidence type="ECO:0000259" key="10">
    <source>
        <dbReference type="PROSITE" id="PS50979"/>
    </source>
</evidence>
<dbReference type="SUPFAM" id="SSF56059">
    <property type="entry name" value="Glutathione synthetase ATP-binding domain-like"/>
    <property type="match status" value="1"/>
</dbReference>
<feature type="domain" description="Lipoyl-binding" evidence="8">
    <location>
        <begin position="551"/>
        <end position="626"/>
    </location>
</feature>
<dbReference type="STRING" id="1844.UG56_012370"/>
<dbReference type="PANTHER" id="PTHR18866">
    <property type="entry name" value="CARBOXYLASE:PYRUVATE/ACETYL-COA/PROPIONYL-COA CARBOXYLASE"/>
    <property type="match status" value="1"/>
</dbReference>
<dbReference type="Pfam" id="PF21139">
    <property type="entry name" value="BT_MCC_alpha"/>
    <property type="match status" value="1"/>
</dbReference>
<dbReference type="Pfam" id="PF00364">
    <property type="entry name" value="Biotin_lipoyl"/>
    <property type="match status" value="1"/>
</dbReference>
<dbReference type="Gene3D" id="3.30.470.20">
    <property type="entry name" value="ATP-grasp fold, B domain"/>
    <property type="match status" value="1"/>
</dbReference>
<evidence type="ECO:0000259" key="8">
    <source>
        <dbReference type="PROSITE" id="PS50968"/>
    </source>
</evidence>
<dbReference type="FunFam" id="3.40.50.20:FF:000010">
    <property type="entry name" value="Propionyl-CoA carboxylase subunit alpha"/>
    <property type="match status" value="1"/>
</dbReference>
<evidence type="ECO:0000259" key="9">
    <source>
        <dbReference type="PROSITE" id="PS50975"/>
    </source>
</evidence>
<dbReference type="RefSeq" id="WP_045546965.1">
    <property type="nucleotide sequence ID" value="NZ_JZDQ02000015.1"/>
</dbReference>
<evidence type="ECO:0000256" key="5">
    <source>
        <dbReference type="ARBA" id="ARBA00023267"/>
    </source>
</evidence>
<dbReference type="PROSITE" id="PS00867">
    <property type="entry name" value="CPSASE_2"/>
    <property type="match status" value="1"/>
</dbReference>
<evidence type="ECO:0000256" key="1">
    <source>
        <dbReference type="ARBA" id="ARBA00001953"/>
    </source>
</evidence>
<dbReference type="AlphaFoldDB" id="A0A1J4N4N7"/>
<comment type="caution">
    <text evidence="11">The sequence shown here is derived from an EMBL/GenBank/DDBJ whole genome shotgun (WGS) entry which is preliminary data.</text>
</comment>
<dbReference type="InterPro" id="IPR005482">
    <property type="entry name" value="Biotin_COase_C"/>
</dbReference>
<dbReference type="SMART" id="SM00878">
    <property type="entry name" value="Biotin_carb_C"/>
    <property type="match status" value="1"/>
</dbReference>
<evidence type="ECO:0000256" key="4">
    <source>
        <dbReference type="ARBA" id="ARBA00022840"/>
    </source>
</evidence>
<dbReference type="InterPro" id="IPR011761">
    <property type="entry name" value="ATP-grasp"/>
</dbReference>
<dbReference type="Proteomes" id="UP000033772">
    <property type="component" value="Unassembled WGS sequence"/>
</dbReference>
<dbReference type="InterPro" id="IPR005479">
    <property type="entry name" value="CPAse_ATP-bd"/>
</dbReference>
<feature type="domain" description="Biotin carboxylation" evidence="10">
    <location>
        <begin position="1"/>
        <end position="435"/>
    </location>
</feature>
<accession>A0A1J4N4N7</accession>
<keyword evidence="4 7" id="KW-0067">ATP-binding</keyword>
<dbReference type="PANTHER" id="PTHR18866:SF126">
    <property type="entry name" value="BIOTIN CARBOXYLASE"/>
    <property type="match status" value="1"/>
</dbReference>
<dbReference type="PROSITE" id="PS50975">
    <property type="entry name" value="ATP_GRASP"/>
    <property type="match status" value="1"/>
</dbReference>
<evidence type="ECO:0000256" key="7">
    <source>
        <dbReference type="PROSITE-ProRule" id="PRU00409"/>
    </source>
</evidence>
<dbReference type="SUPFAM" id="SSF52440">
    <property type="entry name" value="PreATP-grasp domain"/>
    <property type="match status" value="1"/>
</dbReference>
<evidence type="ECO:0000256" key="6">
    <source>
        <dbReference type="ARBA" id="ARBA00048501"/>
    </source>
</evidence>
<evidence type="ECO:0000256" key="3">
    <source>
        <dbReference type="ARBA" id="ARBA00022741"/>
    </source>
</evidence>
<dbReference type="OrthoDB" id="3754062at2"/>
<dbReference type="SUPFAM" id="SSF51230">
    <property type="entry name" value="Single hybrid motif"/>
    <property type="match status" value="1"/>
</dbReference>
<dbReference type="EMBL" id="JZDQ02000015">
    <property type="protein sequence ID" value="OIJ26507.1"/>
    <property type="molecule type" value="Genomic_DNA"/>
</dbReference>
<dbReference type="InterPro" id="IPR001882">
    <property type="entry name" value="Biotin_BS"/>
</dbReference>
<organism evidence="11 12">
    <name type="scientific">Nocardioides luteus</name>
    <dbReference type="NCBI Taxonomy" id="1844"/>
    <lineage>
        <taxon>Bacteria</taxon>
        <taxon>Bacillati</taxon>
        <taxon>Actinomycetota</taxon>
        <taxon>Actinomycetes</taxon>
        <taxon>Propionibacteriales</taxon>
        <taxon>Nocardioidaceae</taxon>
        <taxon>Nocardioides</taxon>
    </lineage>
</organism>
<dbReference type="FunFam" id="2.40.50.100:FF:000003">
    <property type="entry name" value="Acetyl-CoA carboxylase biotin carboxyl carrier protein"/>
    <property type="match status" value="1"/>
</dbReference>
<protein>
    <submittedName>
        <fullName evidence="11">Acetyl/propionyl-CoA carboxylase subuit alpha</fullName>
    </submittedName>
</protein>
<dbReference type="GO" id="GO:0005524">
    <property type="term" value="F:ATP binding"/>
    <property type="evidence" value="ECO:0007669"/>
    <property type="project" value="UniProtKB-UniRule"/>
</dbReference>
<keyword evidence="2" id="KW-0436">Ligase</keyword>
<gene>
    <name evidence="11" type="ORF">UG56_012370</name>
</gene>
<evidence type="ECO:0000313" key="12">
    <source>
        <dbReference type="Proteomes" id="UP000033772"/>
    </source>
</evidence>
<dbReference type="InterPro" id="IPR000089">
    <property type="entry name" value="Biotin_lipoyl"/>
</dbReference>
<reference evidence="11" key="1">
    <citation type="submission" date="2016-10" db="EMBL/GenBank/DDBJ databases">
        <title>Draft Genome Sequence of Nocardioides luteus Strain BAFB, an Alkane-Degrading Bacterium Isolated from JP-7 Polluted Soil.</title>
        <authorList>
            <person name="Brown L."/>
            <person name="Ruiz O.N."/>
            <person name="Gunasekera T."/>
        </authorList>
    </citation>
    <scope>NUCLEOTIDE SEQUENCE [LARGE SCALE GENOMIC DNA]</scope>
    <source>
        <strain evidence="11">BAFB</strain>
    </source>
</reference>
<sequence>MITRLLVANRAEIASRVFRTARRLGIETVAVHSDADADLPFVAEADHAVRLPGNAPADTYLRADLVIEAAKVAGADAIHPGYGFLSENAEFARAVEAAGLVWIGPAPESIEQMGSKIEAKKIMASAGVPVLEAPASPVEADLPLLVKASAGGGGRGMRIVRSLDALTTEIAAAEAEAASAFGDGTVFVEPYVEAGRHVEVQVVGDGAGNVAVFGERDCSVQRRHQKVVEESPAPLLPDAVRSALHEAARNAAAAIDYRGAGTVEFLYDAATERFWFLEMNTRLQVEHPVTELVHGVDLVELQIAVAEGVSGVVSTSSTTDVNGHAIEVRLYAEDPSADYQPQSGVLTKLEFQSDARIDAGYTSGSEVSTFYDAMLAKVIVHAPTREAAIRRLVSVLRTAKIHGLVTNREQLIGILGSDAFRSGEVTTALLAKEIFLSSAEDPGAPVAAAIALAERTRRPGIPVAWRNVVNQPQRTVFEDGSEDGVTVEWYGTRDGYRIDGFDVIEAGQERVVLEKDGLRTTYAVAIEGDRIDVDSSFGHTALRKRPRFTDPATQTQPGSLLAPMPGSVVNVLAEAGSSVTEGQPLLVLEAMKMQHTVTAPTDGVLTQINVTPGTQVAAGEVLAVVEEAE</sequence>
<dbReference type="InterPro" id="IPR011054">
    <property type="entry name" value="Rudment_hybrid_motif"/>
</dbReference>
<dbReference type="Pfam" id="PF02786">
    <property type="entry name" value="CPSase_L_D2"/>
    <property type="match status" value="1"/>
</dbReference>
<keyword evidence="12" id="KW-1185">Reference proteome</keyword>
<name>A0A1J4N4N7_9ACTN</name>
<proteinExistence type="predicted"/>
<dbReference type="InterPro" id="IPR011764">
    <property type="entry name" value="Biotin_carboxylation_dom"/>
</dbReference>
<dbReference type="InterPro" id="IPR011053">
    <property type="entry name" value="Single_hybrid_motif"/>
</dbReference>
<comment type="catalytic activity">
    <reaction evidence="6">
        <text>N(6)-biotinyl-L-lysyl-[protein] + hydrogencarbonate + ATP = N(6)-carboxybiotinyl-L-lysyl-[protein] + ADP + phosphate + H(+)</text>
        <dbReference type="Rhea" id="RHEA:13501"/>
        <dbReference type="Rhea" id="RHEA-COMP:10505"/>
        <dbReference type="Rhea" id="RHEA-COMP:10506"/>
        <dbReference type="ChEBI" id="CHEBI:15378"/>
        <dbReference type="ChEBI" id="CHEBI:17544"/>
        <dbReference type="ChEBI" id="CHEBI:30616"/>
        <dbReference type="ChEBI" id="CHEBI:43474"/>
        <dbReference type="ChEBI" id="CHEBI:83144"/>
        <dbReference type="ChEBI" id="CHEBI:83145"/>
        <dbReference type="ChEBI" id="CHEBI:456216"/>
        <dbReference type="EC" id="6.3.4.14"/>
    </reaction>
    <physiologicalReaction direction="left-to-right" evidence="6">
        <dbReference type="Rhea" id="RHEA:13502"/>
    </physiologicalReaction>
</comment>
<dbReference type="InterPro" id="IPR016185">
    <property type="entry name" value="PreATP-grasp_dom_sf"/>
</dbReference>
<dbReference type="PROSITE" id="PS50968">
    <property type="entry name" value="BIOTINYL_LIPOYL"/>
    <property type="match status" value="1"/>
</dbReference>
<dbReference type="Pfam" id="PF00289">
    <property type="entry name" value="Biotin_carb_N"/>
    <property type="match status" value="1"/>
</dbReference>
<dbReference type="GO" id="GO:0046872">
    <property type="term" value="F:metal ion binding"/>
    <property type="evidence" value="ECO:0007669"/>
    <property type="project" value="InterPro"/>
</dbReference>
<dbReference type="PROSITE" id="PS50979">
    <property type="entry name" value="BC"/>
    <property type="match status" value="1"/>
</dbReference>
<dbReference type="InterPro" id="IPR048429">
    <property type="entry name" value="MCC_alpha_BT"/>
</dbReference>
<dbReference type="SUPFAM" id="SSF51246">
    <property type="entry name" value="Rudiment single hybrid motif"/>
    <property type="match status" value="1"/>
</dbReference>
<evidence type="ECO:0000313" key="11">
    <source>
        <dbReference type="EMBL" id="OIJ26507.1"/>
    </source>
</evidence>
<dbReference type="InterPro" id="IPR050856">
    <property type="entry name" value="Biotin_carboxylase_complex"/>
</dbReference>
<dbReference type="CDD" id="cd06850">
    <property type="entry name" value="biotinyl_domain"/>
    <property type="match status" value="1"/>
</dbReference>
<dbReference type="PROSITE" id="PS00188">
    <property type="entry name" value="BIOTIN"/>
    <property type="match status" value="1"/>
</dbReference>
<dbReference type="Pfam" id="PF02785">
    <property type="entry name" value="Biotin_carb_C"/>
    <property type="match status" value="1"/>
</dbReference>
<dbReference type="GO" id="GO:0004075">
    <property type="term" value="F:biotin carboxylase activity"/>
    <property type="evidence" value="ECO:0007669"/>
    <property type="project" value="UniProtKB-EC"/>
</dbReference>
<feature type="domain" description="ATP-grasp" evidence="9">
    <location>
        <begin position="107"/>
        <end position="307"/>
    </location>
</feature>
<keyword evidence="5" id="KW-0092">Biotin</keyword>